<accession>A0A833WIT6</accession>
<dbReference type="Gene3D" id="3.30.750.24">
    <property type="entry name" value="STAS domain"/>
    <property type="match status" value="1"/>
</dbReference>
<evidence type="ECO:0000313" key="8">
    <source>
        <dbReference type="Proteomes" id="UP000602510"/>
    </source>
</evidence>
<keyword evidence="8" id="KW-1185">Reference proteome</keyword>
<dbReference type="GO" id="GO:0055085">
    <property type="term" value="P:transmembrane transport"/>
    <property type="evidence" value="ECO:0007669"/>
    <property type="project" value="InterPro"/>
</dbReference>
<dbReference type="InterPro" id="IPR011547">
    <property type="entry name" value="SLC26A/SulP_dom"/>
</dbReference>
<keyword evidence="3 5" id="KW-1133">Transmembrane helix</keyword>
<dbReference type="Proteomes" id="UP000602510">
    <property type="component" value="Unassembled WGS sequence"/>
</dbReference>
<comment type="subcellular location">
    <subcellularLocation>
        <location evidence="1">Membrane</location>
        <topology evidence="1">Multi-pass membrane protein</topology>
    </subcellularLocation>
</comment>
<organism evidence="7 8">
    <name type="scientific">Phytophthora infestans</name>
    <name type="common">Potato late blight agent</name>
    <name type="synonym">Botrytis infestans</name>
    <dbReference type="NCBI Taxonomy" id="4787"/>
    <lineage>
        <taxon>Eukaryota</taxon>
        <taxon>Sar</taxon>
        <taxon>Stramenopiles</taxon>
        <taxon>Oomycota</taxon>
        <taxon>Peronosporomycetes</taxon>
        <taxon>Peronosporales</taxon>
        <taxon>Peronosporaceae</taxon>
        <taxon>Phytophthora</taxon>
    </lineage>
</organism>
<reference evidence="7" key="1">
    <citation type="submission" date="2020-04" db="EMBL/GenBank/DDBJ databases">
        <title>Hybrid Assembly of Korean Phytophthora infestans isolates.</title>
        <authorList>
            <person name="Prokchorchik M."/>
            <person name="Lee Y."/>
            <person name="Seo J."/>
            <person name="Cho J.-H."/>
            <person name="Park Y.-E."/>
            <person name="Jang D.-C."/>
            <person name="Im J.-S."/>
            <person name="Choi J.-G."/>
            <person name="Park H.-J."/>
            <person name="Lee G.-B."/>
            <person name="Lee Y.-G."/>
            <person name="Hong S.-Y."/>
            <person name="Cho K."/>
            <person name="Sohn K.H."/>
        </authorList>
    </citation>
    <scope>NUCLEOTIDE SEQUENCE</scope>
    <source>
        <strain evidence="7">KR_1_A1</strain>
    </source>
</reference>
<comment type="caution">
    <text evidence="7">The sequence shown here is derived from an EMBL/GenBank/DDBJ whole genome shotgun (WGS) entry which is preliminary data.</text>
</comment>
<dbReference type="InterPro" id="IPR002645">
    <property type="entry name" value="STAS_dom"/>
</dbReference>
<evidence type="ECO:0000256" key="2">
    <source>
        <dbReference type="ARBA" id="ARBA00022692"/>
    </source>
</evidence>
<dbReference type="AlphaFoldDB" id="A0A833WIT6"/>
<name>A0A833WIT6_PHYIN</name>
<evidence type="ECO:0000256" key="1">
    <source>
        <dbReference type="ARBA" id="ARBA00004141"/>
    </source>
</evidence>
<dbReference type="PANTHER" id="PTHR11814">
    <property type="entry name" value="SULFATE TRANSPORTER"/>
    <property type="match status" value="1"/>
</dbReference>
<feature type="transmembrane region" description="Helical" evidence="5">
    <location>
        <begin position="25"/>
        <end position="53"/>
    </location>
</feature>
<dbReference type="CDD" id="cd07042">
    <property type="entry name" value="STAS_SulP_like_sulfate_transporter"/>
    <property type="match status" value="1"/>
</dbReference>
<dbReference type="PROSITE" id="PS50801">
    <property type="entry name" value="STAS"/>
    <property type="match status" value="1"/>
</dbReference>
<protein>
    <submittedName>
        <fullName evidence="7">STAS domain-containing protein</fullName>
    </submittedName>
</protein>
<feature type="domain" description="STAS" evidence="6">
    <location>
        <begin position="216"/>
        <end position="314"/>
    </location>
</feature>
<keyword evidence="2 5" id="KW-0812">Transmembrane</keyword>
<dbReference type="InterPro" id="IPR036513">
    <property type="entry name" value="STAS_dom_sf"/>
</dbReference>
<evidence type="ECO:0000256" key="5">
    <source>
        <dbReference type="SAM" id="Phobius"/>
    </source>
</evidence>
<evidence type="ECO:0000256" key="3">
    <source>
        <dbReference type="ARBA" id="ARBA00022989"/>
    </source>
</evidence>
<evidence type="ECO:0000259" key="6">
    <source>
        <dbReference type="PROSITE" id="PS50801"/>
    </source>
</evidence>
<evidence type="ECO:0000256" key="4">
    <source>
        <dbReference type="ARBA" id="ARBA00023136"/>
    </source>
</evidence>
<keyword evidence="4 5" id="KW-0472">Membrane</keyword>
<dbReference type="GO" id="GO:0016020">
    <property type="term" value="C:membrane"/>
    <property type="evidence" value="ECO:0007669"/>
    <property type="project" value="UniProtKB-SubCell"/>
</dbReference>
<gene>
    <name evidence="7" type="ORF">GN244_ATG10860</name>
</gene>
<dbReference type="Pfam" id="PF00916">
    <property type="entry name" value="Sulfate_transp"/>
    <property type="match status" value="1"/>
</dbReference>
<sequence>MSAILIVQRKAAASAAEPPRSKAVLIANFLARTLCGFGPLVVCIFGGIVGYILGPKALKLTGTVPGGFPAPVVPWYGFNDDLIDSGIAMAKRLAIQRGEDVKTEQELTGIGVASLVCGFFQDMPRTGGMSAERTHTTCLSHHHTHRHCLALLLASGHTRIHHRRPSYTLVEFKEAKWLYHVKCDEFFVWTASFVLTLGLVVILGELENGGLVDRDVFPDAQEMNGIVVVLVESSLYFANCERVEREMAHLAKQNVTTRGVVLDAYHMSDMDATKIQVLSDTFAQPSTKRNPQYHAIRLLRATTPSALESEVEHV</sequence>
<evidence type="ECO:0000313" key="7">
    <source>
        <dbReference type="EMBL" id="KAF4037010.1"/>
    </source>
</evidence>
<proteinExistence type="predicted"/>
<dbReference type="EMBL" id="WSZM01000252">
    <property type="protein sequence ID" value="KAF4037010.1"/>
    <property type="molecule type" value="Genomic_DNA"/>
</dbReference>
<dbReference type="InterPro" id="IPR001902">
    <property type="entry name" value="SLC26A/SulP_fam"/>
</dbReference>